<reference evidence="2 3" key="1">
    <citation type="journal article" date="2013" name="Genome Announc.">
        <title>Draft Genome Sequence of the Methanotrophic Gammaproteobacterium Methyloglobulus morosus DSM 22980 Strain KoM1.</title>
        <authorList>
            <person name="Poehlein A."/>
            <person name="Deutzmann J.S."/>
            <person name="Daniel R."/>
            <person name="Simeonova D.D."/>
        </authorList>
    </citation>
    <scope>NUCLEOTIDE SEQUENCE [LARGE SCALE GENOMIC DNA]</scope>
    <source>
        <strain evidence="2 3">KoM1</strain>
    </source>
</reference>
<keyword evidence="3" id="KW-1185">Reference proteome</keyword>
<dbReference type="Proteomes" id="UP000017842">
    <property type="component" value="Unassembled WGS sequence"/>
</dbReference>
<evidence type="ECO:0000256" key="1">
    <source>
        <dbReference type="SAM" id="MobiDB-lite"/>
    </source>
</evidence>
<dbReference type="Gene3D" id="3.40.390.10">
    <property type="entry name" value="Collagenase (Catalytic Domain)"/>
    <property type="match status" value="1"/>
</dbReference>
<comment type="caution">
    <text evidence="2">The sequence shown here is derived from an EMBL/GenBank/DDBJ whole genome shotgun (WGS) entry which is preliminary data.</text>
</comment>
<protein>
    <recommendedName>
        <fullName evidence="4">Peptidoglycan binding-like domain-containing protein</fullName>
    </recommendedName>
</protein>
<feature type="region of interest" description="Disordered" evidence="1">
    <location>
        <begin position="63"/>
        <end position="100"/>
    </location>
</feature>
<feature type="region of interest" description="Disordered" evidence="1">
    <location>
        <begin position="1"/>
        <end position="20"/>
    </location>
</feature>
<dbReference type="EMBL" id="AYLO01000112">
    <property type="protein sequence ID" value="ESS70633.1"/>
    <property type="molecule type" value="Genomic_DNA"/>
</dbReference>
<dbReference type="InterPro" id="IPR024079">
    <property type="entry name" value="MetalloPept_cat_dom_sf"/>
</dbReference>
<dbReference type="GO" id="GO:0008237">
    <property type="term" value="F:metallopeptidase activity"/>
    <property type="evidence" value="ECO:0007669"/>
    <property type="project" value="InterPro"/>
</dbReference>
<name>V5C1H8_9GAMM</name>
<dbReference type="STRING" id="1116472.MGMO_120c00200"/>
<evidence type="ECO:0008006" key="4">
    <source>
        <dbReference type="Google" id="ProtNLM"/>
    </source>
</evidence>
<evidence type="ECO:0000313" key="3">
    <source>
        <dbReference type="Proteomes" id="UP000017842"/>
    </source>
</evidence>
<dbReference type="eggNOG" id="COG3409">
    <property type="taxonomic scope" value="Bacteria"/>
</dbReference>
<organism evidence="2 3">
    <name type="scientific">Methyloglobulus morosus KoM1</name>
    <dbReference type="NCBI Taxonomy" id="1116472"/>
    <lineage>
        <taxon>Bacteria</taxon>
        <taxon>Pseudomonadati</taxon>
        <taxon>Pseudomonadota</taxon>
        <taxon>Gammaproteobacteria</taxon>
        <taxon>Methylococcales</taxon>
        <taxon>Methylococcaceae</taxon>
        <taxon>Methyloglobulus</taxon>
    </lineage>
</organism>
<dbReference type="RefSeq" id="WP_023495790.1">
    <property type="nucleotide sequence ID" value="NZ_AYLO01000112.1"/>
</dbReference>
<dbReference type="OrthoDB" id="1523598at2"/>
<dbReference type="AlphaFoldDB" id="V5C1H8"/>
<sequence>MARSILRSVGAGGVNRKDDSTTVQELLNKVPQSEGGPIPALNVDGLPWQKTITAIKNFQRKQLGSSFPDGRVDPNGPTLAKLNQFDGPPKPPGQQDFPGCSTQQSATIRSDLVRAKQMLDIALNRLRTTTIKPEGVELDTKQKVKRIFHIDVLSPINPNSIAEAFNYTDLLTKFATLRASLDKQFPIKCEPTGLFGAFVSTNTRDETVHFTPLHFQQGDPDQRAVEIIHERAHTVLNLPGNPHPGMDAIIIGMAPDDDIGLSQGDAIRNAYCYEWLTLSLQPNYDANKFRNRITSRN</sequence>
<evidence type="ECO:0000313" key="2">
    <source>
        <dbReference type="EMBL" id="ESS70633.1"/>
    </source>
</evidence>
<gene>
    <name evidence="2" type="ORF">MGMO_120c00200</name>
</gene>
<dbReference type="Gene3D" id="1.10.101.10">
    <property type="entry name" value="PGBD-like superfamily/PGBD"/>
    <property type="match status" value="1"/>
</dbReference>
<proteinExistence type="predicted"/>
<dbReference type="InterPro" id="IPR036366">
    <property type="entry name" value="PGBDSf"/>
</dbReference>
<accession>V5C1H8</accession>